<dbReference type="SUPFAM" id="SSF53474">
    <property type="entry name" value="alpha/beta-Hydrolases"/>
    <property type="match status" value="1"/>
</dbReference>
<evidence type="ECO:0000313" key="3">
    <source>
        <dbReference type="EMBL" id="GEM03633.1"/>
    </source>
</evidence>
<dbReference type="PANTHER" id="PTHR48081">
    <property type="entry name" value="AB HYDROLASE SUPERFAMILY PROTEIN C4A8.06C"/>
    <property type="match status" value="1"/>
</dbReference>
<organism evidence="4 5">
    <name type="scientific">Halolactibacillus miurensis</name>
    <dbReference type="NCBI Taxonomy" id="306541"/>
    <lineage>
        <taxon>Bacteria</taxon>
        <taxon>Bacillati</taxon>
        <taxon>Bacillota</taxon>
        <taxon>Bacilli</taxon>
        <taxon>Bacillales</taxon>
        <taxon>Bacillaceae</taxon>
        <taxon>Halolactibacillus</taxon>
    </lineage>
</organism>
<dbReference type="Pfam" id="PF20434">
    <property type="entry name" value="BD-FAE"/>
    <property type="match status" value="1"/>
</dbReference>
<dbReference type="PANTHER" id="PTHR48081:SF6">
    <property type="entry name" value="PEPTIDASE S9 PROLYL OLIGOPEPTIDASE CATALYTIC DOMAIN-CONTAINING PROTEIN"/>
    <property type="match status" value="1"/>
</dbReference>
<dbReference type="GO" id="GO:0016787">
    <property type="term" value="F:hydrolase activity"/>
    <property type="evidence" value="ECO:0007669"/>
    <property type="project" value="UniProtKB-KW"/>
</dbReference>
<dbReference type="OrthoDB" id="9794725at2"/>
<evidence type="ECO:0000313" key="4">
    <source>
        <dbReference type="EMBL" id="SFS58915.1"/>
    </source>
</evidence>
<name>A0A1I6R2K8_9BACI</name>
<accession>A0A1I6R2K8</accession>
<dbReference type="STRING" id="306541.SAMN05421668_10554"/>
<reference evidence="4 5" key="1">
    <citation type="submission" date="2016-10" db="EMBL/GenBank/DDBJ databases">
        <authorList>
            <person name="de Groot N.N."/>
        </authorList>
    </citation>
    <scope>NUCLEOTIDE SEQUENCE [LARGE SCALE GENOMIC DNA]</scope>
    <source>
        <strain evidence="4 5">DSM 17074</strain>
    </source>
</reference>
<dbReference type="Proteomes" id="UP000199139">
    <property type="component" value="Unassembled WGS sequence"/>
</dbReference>
<gene>
    <name evidence="3" type="primary">aes</name>
    <name evidence="3" type="ORF">HMI01_06210</name>
    <name evidence="4" type="ORF">SAMN05421668_10554</name>
</gene>
<evidence type="ECO:0000313" key="6">
    <source>
        <dbReference type="Proteomes" id="UP000321773"/>
    </source>
</evidence>
<reference evidence="3 6" key="2">
    <citation type="submission" date="2019-07" db="EMBL/GenBank/DDBJ databases">
        <title>Whole genome shotgun sequence of Halolactibacillus miurensis NBRC 100873.</title>
        <authorList>
            <person name="Hosoyama A."/>
            <person name="Uohara A."/>
            <person name="Ohji S."/>
            <person name="Ichikawa N."/>
        </authorList>
    </citation>
    <scope>NUCLEOTIDE SEQUENCE [LARGE SCALE GENOMIC DNA]</scope>
    <source>
        <strain evidence="3 6">NBRC 100873</strain>
    </source>
</reference>
<dbReference type="Gene3D" id="3.40.50.1820">
    <property type="entry name" value="alpha/beta hydrolase"/>
    <property type="match status" value="1"/>
</dbReference>
<sequence length="298" mass="33521">MQVITEYLREHTPKVTLTSYIIDDKEEFQTGMKRPAVVLVPGGGYFGVSDREGEPIALRLLGLGYHVFQLRYTTRDTKNETDQDMISDQALEDLATSFEYIHAHSDQFLVDTKKIILMGFSAGGHLSAMFATYGQTEAFLARRDHSKAVYQPACLVLGYPVVDYLEMMRVVDASASSDLQNFWQASHQYVFGTEHPTDDQLREKSPITYITAETVPTFLWHTVEDGLVPHENVLTFARVLAANCVPYELHLYQTGVHGLALSDETTMGEASHVNMAAQTWLPQLHTWLKQHGISIAHV</sequence>
<protein>
    <submittedName>
        <fullName evidence="4">Alpha/beta hydrolase fold</fullName>
    </submittedName>
    <submittedName>
        <fullName evidence="3">Endo-1,4-beta-xylanase</fullName>
    </submittedName>
</protein>
<keyword evidence="6" id="KW-1185">Reference proteome</keyword>
<proteinExistence type="predicted"/>
<keyword evidence="1 4" id="KW-0378">Hydrolase</keyword>
<evidence type="ECO:0000313" key="5">
    <source>
        <dbReference type="Proteomes" id="UP000199139"/>
    </source>
</evidence>
<dbReference type="RefSeq" id="WP_062321496.1">
    <property type="nucleotide sequence ID" value="NZ_BJWJ01000004.1"/>
</dbReference>
<feature type="domain" description="BD-FAE-like" evidence="2">
    <location>
        <begin position="31"/>
        <end position="237"/>
    </location>
</feature>
<evidence type="ECO:0000259" key="2">
    <source>
        <dbReference type="Pfam" id="PF20434"/>
    </source>
</evidence>
<dbReference type="AlphaFoldDB" id="A0A1I6R2K8"/>
<dbReference type="InterPro" id="IPR049492">
    <property type="entry name" value="BD-FAE-like_dom"/>
</dbReference>
<dbReference type="EMBL" id="BJWJ01000004">
    <property type="protein sequence ID" value="GEM03633.1"/>
    <property type="molecule type" value="Genomic_DNA"/>
</dbReference>
<dbReference type="InterPro" id="IPR029058">
    <property type="entry name" value="AB_hydrolase_fold"/>
</dbReference>
<evidence type="ECO:0000256" key="1">
    <source>
        <dbReference type="ARBA" id="ARBA00022801"/>
    </source>
</evidence>
<dbReference type="Proteomes" id="UP000321773">
    <property type="component" value="Unassembled WGS sequence"/>
</dbReference>
<dbReference type="InterPro" id="IPR050300">
    <property type="entry name" value="GDXG_lipolytic_enzyme"/>
</dbReference>
<dbReference type="EMBL" id="FPAI01000005">
    <property type="protein sequence ID" value="SFS58915.1"/>
    <property type="molecule type" value="Genomic_DNA"/>
</dbReference>